<dbReference type="PANTHER" id="PTHR30469:SF33">
    <property type="entry name" value="SLR1207 PROTEIN"/>
    <property type="match status" value="1"/>
</dbReference>
<dbReference type="RefSeq" id="WP_013388807.1">
    <property type="nucleotide sequence ID" value="NC_014633.1"/>
</dbReference>
<keyword evidence="3" id="KW-0614">Plasmid</keyword>
<evidence type="ECO:0000259" key="2">
    <source>
        <dbReference type="Pfam" id="PF25954"/>
    </source>
</evidence>
<evidence type="ECO:0000256" key="1">
    <source>
        <dbReference type="ARBA" id="ARBA00009477"/>
    </source>
</evidence>
<dbReference type="PANTHER" id="PTHR30469">
    <property type="entry name" value="MULTIDRUG RESISTANCE PROTEIN MDTA"/>
    <property type="match status" value="1"/>
</dbReference>
<dbReference type="PROSITE" id="PS51257">
    <property type="entry name" value="PROKAR_LIPOPROTEIN"/>
    <property type="match status" value="1"/>
</dbReference>
<accession>E3HDG2</accession>
<dbReference type="Pfam" id="PF25954">
    <property type="entry name" value="Beta-barrel_RND_2"/>
    <property type="match status" value="1"/>
</dbReference>
<protein>
    <submittedName>
        <fullName evidence="3">Efflux transporter, RND family, MFP subunit</fullName>
    </submittedName>
</protein>
<dbReference type="SUPFAM" id="SSF111369">
    <property type="entry name" value="HlyD-like secretion proteins"/>
    <property type="match status" value="2"/>
</dbReference>
<dbReference type="OrthoDB" id="79281at2"/>
<dbReference type="NCBIfam" id="TIGR01730">
    <property type="entry name" value="RND_mfp"/>
    <property type="match status" value="1"/>
</dbReference>
<gene>
    <name evidence="3" type="ordered locus">Ilyop_2388</name>
</gene>
<evidence type="ECO:0000313" key="3">
    <source>
        <dbReference type="EMBL" id="ADO84148.1"/>
    </source>
</evidence>
<dbReference type="GO" id="GO:1990281">
    <property type="term" value="C:efflux pump complex"/>
    <property type="evidence" value="ECO:0007669"/>
    <property type="project" value="TreeGrafter"/>
</dbReference>
<sequence length="427" mass="48407">MIKKTITLIILILLTGCGKKIQEEVPPKEIKPIKTTLIKNIEMSKRVVDNSDIVPISQVEQITEKGGEIININFNNGDKVEKDEIILTIKNETVSSRYFRAKADMENKKSQMEKTVKFAKDEILKNYEEAKSAYISATGDLAAAEKSFNEKKTTFAGNEKLYKERLISEKEYREIISSFEQAKVRYESLKNGGVREKEAAYLLYKKYKEDESWKYDISMTKADYQLALAEFNAAKKDYEDLNVKAKISGIISDMDLDLYQYIDEKNFLFSIIDDSLMKVDMGVPGEDISDISVGKKIDVFIPDISDVIEGKVYEINPSADPTTKKFTVKISLDNSDRYLKKGMYSEVRLESNPRNVPAVPKEAVMIKDLLSYIAIAENSEAKIIQIKTGMESDSFYEVISSEVSSGDKVIIQGQYLLENGDSIKEVE</sequence>
<proteinExistence type="inferred from homology"/>
<evidence type="ECO:0000313" key="4">
    <source>
        <dbReference type="Proteomes" id="UP000006875"/>
    </source>
</evidence>
<dbReference type="Proteomes" id="UP000006875">
    <property type="component" value="Plasmid pILYOP01"/>
</dbReference>
<organism evidence="3 4">
    <name type="scientific">Ilyobacter polytropus (strain ATCC 51220 / DSM 2926 / LMG 16218 / CuHBu1)</name>
    <dbReference type="NCBI Taxonomy" id="572544"/>
    <lineage>
        <taxon>Bacteria</taxon>
        <taxon>Fusobacteriati</taxon>
        <taxon>Fusobacteriota</taxon>
        <taxon>Fusobacteriia</taxon>
        <taxon>Fusobacteriales</taxon>
        <taxon>Fusobacteriaceae</taxon>
        <taxon>Ilyobacter</taxon>
    </lineage>
</organism>
<reference evidence="3 4" key="1">
    <citation type="journal article" date="2010" name="Stand. Genomic Sci.">
        <title>Complete genome sequence of Ilyobacter polytropus type strain (CuHbu1).</title>
        <authorList>
            <person name="Sikorski J."/>
            <person name="Chertkov O."/>
            <person name="Lapidus A."/>
            <person name="Nolan M."/>
            <person name="Lucas S."/>
            <person name="Del Rio T.G."/>
            <person name="Tice H."/>
            <person name="Cheng J.F."/>
            <person name="Tapia R."/>
            <person name="Han C."/>
            <person name="Goodwin L."/>
            <person name="Pitluck S."/>
            <person name="Liolios K."/>
            <person name="Ivanova N."/>
            <person name="Mavromatis K."/>
            <person name="Mikhailova N."/>
            <person name="Pati A."/>
            <person name="Chen A."/>
            <person name="Palaniappan K."/>
            <person name="Land M."/>
            <person name="Hauser L."/>
            <person name="Chang Y.J."/>
            <person name="Jeffries C.D."/>
            <person name="Brambilla E."/>
            <person name="Yasawong M."/>
            <person name="Rohde M."/>
            <person name="Pukall R."/>
            <person name="Spring S."/>
            <person name="Goker M."/>
            <person name="Woyke T."/>
            <person name="Bristow J."/>
            <person name="Eisen J.A."/>
            <person name="Markowitz V."/>
            <person name="Hugenholtz P."/>
            <person name="Kyrpides N.C."/>
            <person name="Klenk H.P."/>
        </authorList>
    </citation>
    <scope>NUCLEOTIDE SEQUENCE [LARGE SCALE GENOMIC DNA]</scope>
    <source>
        <strain evidence="4">ATCC 51220 / DSM 2926 / LMG 16218 / CuHBu1</strain>
        <plasmid evidence="4">pILYOP01</plasmid>
    </source>
</reference>
<keyword evidence="4" id="KW-1185">Reference proteome</keyword>
<comment type="similarity">
    <text evidence="1">Belongs to the membrane fusion protein (MFP) (TC 8.A.1) family.</text>
</comment>
<dbReference type="EMBL" id="CP002282">
    <property type="protein sequence ID" value="ADO84148.1"/>
    <property type="molecule type" value="Genomic_DNA"/>
</dbReference>
<dbReference type="InterPro" id="IPR058792">
    <property type="entry name" value="Beta-barrel_RND_2"/>
</dbReference>
<dbReference type="Gene3D" id="2.40.420.20">
    <property type="match status" value="1"/>
</dbReference>
<dbReference type="AlphaFoldDB" id="E3HDG2"/>
<feature type="domain" description="CusB-like beta-barrel" evidence="2">
    <location>
        <begin position="280"/>
        <end position="351"/>
    </location>
</feature>
<dbReference type="GO" id="GO:0015562">
    <property type="term" value="F:efflux transmembrane transporter activity"/>
    <property type="evidence" value="ECO:0007669"/>
    <property type="project" value="TreeGrafter"/>
</dbReference>
<dbReference type="Gene3D" id="2.40.30.170">
    <property type="match status" value="1"/>
</dbReference>
<dbReference type="KEGG" id="ipo:Ilyop_2388"/>
<dbReference type="HOGENOM" id="CLU_018816_1_1_0"/>
<dbReference type="InterPro" id="IPR006143">
    <property type="entry name" value="RND_pump_MFP"/>
</dbReference>
<geneLocation type="plasmid" evidence="3 4">
    <name>pILYOP01</name>
</geneLocation>
<name>E3HDG2_ILYPC</name>